<evidence type="ECO:0000256" key="6">
    <source>
        <dbReference type="ARBA" id="ARBA00022847"/>
    </source>
</evidence>
<dbReference type="InterPro" id="IPR020846">
    <property type="entry name" value="MFS_dom"/>
</dbReference>
<feature type="transmembrane region" description="Helical" evidence="12">
    <location>
        <begin position="353"/>
        <end position="380"/>
    </location>
</feature>
<dbReference type="PROSITE" id="PS00217">
    <property type="entry name" value="SUGAR_TRANSPORT_2"/>
    <property type="match status" value="1"/>
</dbReference>
<evidence type="ECO:0000256" key="9">
    <source>
        <dbReference type="ARBA" id="ARBA00037295"/>
    </source>
</evidence>
<dbReference type="GO" id="GO:0005886">
    <property type="term" value="C:plasma membrane"/>
    <property type="evidence" value="ECO:0007669"/>
    <property type="project" value="UniProtKB-SubCell"/>
</dbReference>
<dbReference type="InterPro" id="IPR005829">
    <property type="entry name" value="Sugar_transporter_CS"/>
</dbReference>
<evidence type="ECO:0000256" key="7">
    <source>
        <dbReference type="ARBA" id="ARBA00022989"/>
    </source>
</evidence>
<evidence type="ECO:0000256" key="5">
    <source>
        <dbReference type="ARBA" id="ARBA00022692"/>
    </source>
</evidence>
<dbReference type="PROSITE" id="PS00216">
    <property type="entry name" value="SUGAR_TRANSPORT_1"/>
    <property type="match status" value="1"/>
</dbReference>
<comment type="similarity">
    <text evidence="2">Belongs to the major facilitator superfamily. Metabolite:H+ Symporter (MHS) family (TC 2.A.1.6) family.</text>
</comment>
<feature type="transmembrane region" description="Helical" evidence="12">
    <location>
        <begin position="126"/>
        <end position="146"/>
    </location>
</feature>
<feature type="transmembrane region" description="Helical" evidence="12">
    <location>
        <begin position="202"/>
        <end position="221"/>
    </location>
</feature>
<dbReference type="PROSITE" id="PS50850">
    <property type="entry name" value="MFS"/>
    <property type="match status" value="1"/>
</dbReference>
<dbReference type="InterPro" id="IPR051084">
    <property type="entry name" value="H+-coupled_symporters"/>
</dbReference>
<keyword evidence="5 12" id="KW-0812">Transmembrane</keyword>
<evidence type="ECO:0000256" key="2">
    <source>
        <dbReference type="ARBA" id="ARBA00008240"/>
    </source>
</evidence>
<keyword evidence="3" id="KW-0813">Transport</keyword>
<dbReference type="CDD" id="cd17366">
    <property type="entry name" value="MFS_ProP"/>
    <property type="match status" value="1"/>
</dbReference>
<name>A0A076F261_RHOOP</name>
<evidence type="ECO:0000256" key="8">
    <source>
        <dbReference type="ARBA" id="ARBA00023136"/>
    </source>
</evidence>
<reference evidence="14 15" key="1">
    <citation type="submission" date="2014-07" db="EMBL/GenBank/DDBJ databases">
        <title>Genome Sequence of Rhodococcus opacus Strain R7, a Biodegrader of Mono- and Polycyclic Aromatic Hydrocarbons.</title>
        <authorList>
            <person name="Di Gennaro P."/>
            <person name="Zampolli J."/>
            <person name="Presti I."/>
            <person name="Cappelletti M."/>
            <person name="D'Ursi P."/>
            <person name="Orro A."/>
            <person name="Mezzelani A."/>
            <person name="Milanesi L."/>
        </authorList>
    </citation>
    <scope>NUCLEOTIDE SEQUENCE [LARGE SCALE GENOMIC DNA]</scope>
    <source>
        <strain evidence="14 15">R7</strain>
    </source>
</reference>
<keyword evidence="6" id="KW-0769">Symport</keyword>
<comment type="function">
    <text evidence="9">May be a proton symporter involved in the uptake of osmolytes such as proline and glycine betaine.</text>
</comment>
<feature type="transmembrane region" description="Helical" evidence="12">
    <location>
        <begin position="392"/>
        <end position="412"/>
    </location>
</feature>
<sequence>MTAPDHSITSAEVAESPDVTVTDEASVKRAVKATMLGNAMEWFDFGVYAYLATTIGKVFFPEASGTAQLLSTFAIFAAAFIVRPLGGLFFGPLGDRIGRKKVLATTIILMAGSTFAIGLIPSYGSIGLAAPILLVLFRLVQGFSTGGEYGGASTFVAEYAPDKRRGFFSSFLEFGTLAGYVAAAGLVTIISTVVSADALVDWAWRIPFLLAGPLGLIGLYLRLRLEETPAFQQMEQAEERSLAEESTGRKLRETLVENWRPLVLCVILVATYNIAHYGLLSYMPTYLSNTLGYDESHGLVLMIIVMLIMMVCISFVGKLSDRVGRKPLLLAGFVGFFALSLPAYLLIGVGHYFTVFLGLAMLGGLLLLFVGVFPSVLPALFPTGIRYGGLAIGYNLAVSIFGGTTPLVLTALQDATGSDLVAPMYMMVAAVIGGIAVLLISETARKPLEGSPPAVATDAEARRILKRLRRTKGEASATPAQKTAAADAG</sequence>
<dbReference type="RefSeq" id="WP_128641897.1">
    <property type="nucleotide sequence ID" value="NZ_CP008947.1"/>
</dbReference>
<feature type="transmembrane region" description="Helical" evidence="12">
    <location>
        <begin position="259"/>
        <end position="279"/>
    </location>
</feature>
<dbReference type="SUPFAM" id="SSF103473">
    <property type="entry name" value="MFS general substrate transporter"/>
    <property type="match status" value="1"/>
</dbReference>
<evidence type="ECO:0000313" key="14">
    <source>
        <dbReference type="EMBL" id="AII09834.1"/>
    </source>
</evidence>
<protein>
    <recommendedName>
        <fullName evidence="10">Putative proline/betaine transporter</fullName>
    </recommendedName>
</protein>
<feature type="transmembrane region" description="Helical" evidence="12">
    <location>
        <begin position="167"/>
        <end position="190"/>
    </location>
</feature>
<feature type="compositionally biased region" description="Low complexity" evidence="11">
    <location>
        <begin position="475"/>
        <end position="489"/>
    </location>
</feature>
<comment type="subcellular location">
    <subcellularLocation>
        <location evidence="1">Cell membrane</location>
        <topology evidence="1">Multi-pass membrane protein</topology>
    </subcellularLocation>
</comment>
<dbReference type="GO" id="GO:0015293">
    <property type="term" value="F:symporter activity"/>
    <property type="evidence" value="ECO:0007669"/>
    <property type="project" value="UniProtKB-KW"/>
</dbReference>
<evidence type="ECO:0000256" key="4">
    <source>
        <dbReference type="ARBA" id="ARBA00022475"/>
    </source>
</evidence>
<dbReference type="PANTHER" id="PTHR43528:SF1">
    <property type="entry name" value="ALPHA-KETOGLUTARATE PERMEASE"/>
    <property type="match status" value="1"/>
</dbReference>
<dbReference type="InterPro" id="IPR005828">
    <property type="entry name" value="MFS_sugar_transport-like"/>
</dbReference>
<dbReference type="eggNOG" id="COG0477">
    <property type="taxonomic scope" value="Bacteria"/>
</dbReference>
<keyword evidence="8 12" id="KW-0472">Membrane</keyword>
<dbReference type="Gene3D" id="1.20.1250.20">
    <property type="entry name" value="MFS general substrate transporter like domains"/>
    <property type="match status" value="1"/>
</dbReference>
<evidence type="ECO:0000259" key="13">
    <source>
        <dbReference type="PROSITE" id="PS50850"/>
    </source>
</evidence>
<evidence type="ECO:0000256" key="11">
    <source>
        <dbReference type="SAM" id="MobiDB-lite"/>
    </source>
</evidence>
<dbReference type="AlphaFoldDB" id="A0A076F261"/>
<feature type="transmembrane region" description="Helical" evidence="12">
    <location>
        <begin position="299"/>
        <end position="316"/>
    </location>
</feature>
<evidence type="ECO:0000256" key="1">
    <source>
        <dbReference type="ARBA" id="ARBA00004651"/>
    </source>
</evidence>
<feature type="domain" description="Major facilitator superfamily (MFS) profile" evidence="13">
    <location>
        <begin position="30"/>
        <end position="445"/>
    </location>
</feature>
<evidence type="ECO:0000256" key="3">
    <source>
        <dbReference type="ARBA" id="ARBA00022448"/>
    </source>
</evidence>
<evidence type="ECO:0000256" key="12">
    <source>
        <dbReference type="SAM" id="Phobius"/>
    </source>
</evidence>
<evidence type="ECO:0000256" key="10">
    <source>
        <dbReference type="ARBA" id="ARBA00039918"/>
    </source>
</evidence>
<dbReference type="FunFam" id="1.20.1250.20:FF:000001">
    <property type="entry name" value="Dicarboxylate MFS transporter"/>
    <property type="match status" value="1"/>
</dbReference>
<organism evidence="14 15">
    <name type="scientific">Rhodococcus opacus</name>
    <name type="common">Nocardia opaca</name>
    <dbReference type="NCBI Taxonomy" id="37919"/>
    <lineage>
        <taxon>Bacteria</taxon>
        <taxon>Bacillati</taxon>
        <taxon>Actinomycetota</taxon>
        <taxon>Actinomycetes</taxon>
        <taxon>Mycobacteriales</taxon>
        <taxon>Nocardiaceae</taxon>
        <taxon>Rhodococcus</taxon>
    </lineage>
</organism>
<feature type="transmembrane region" description="Helical" evidence="12">
    <location>
        <begin position="328"/>
        <end position="347"/>
    </location>
</feature>
<feature type="region of interest" description="Disordered" evidence="11">
    <location>
        <begin position="470"/>
        <end position="489"/>
    </location>
</feature>
<proteinExistence type="inferred from homology"/>
<evidence type="ECO:0000313" key="15">
    <source>
        <dbReference type="Proteomes" id="UP000028488"/>
    </source>
</evidence>
<keyword evidence="7 12" id="KW-1133">Transmembrane helix</keyword>
<dbReference type="InterPro" id="IPR036259">
    <property type="entry name" value="MFS_trans_sf"/>
</dbReference>
<dbReference type="PANTHER" id="PTHR43528">
    <property type="entry name" value="ALPHA-KETOGLUTARATE PERMEASE"/>
    <property type="match status" value="1"/>
</dbReference>
<dbReference type="Proteomes" id="UP000028488">
    <property type="component" value="Chromosome"/>
</dbReference>
<dbReference type="EMBL" id="CP008947">
    <property type="protein sequence ID" value="AII09834.1"/>
    <property type="molecule type" value="Genomic_DNA"/>
</dbReference>
<gene>
    <name evidence="14" type="ORF">EP51_36420</name>
</gene>
<dbReference type="Pfam" id="PF00083">
    <property type="entry name" value="Sugar_tr"/>
    <property type="match status" value="1"/>
</dbReference>
<feature type="transmembrane region" description="Helical" evidence="12">
    <location>
        <begin position="66"/>
        <end position="90"/>
    </location>
</feature>
<accession>A0A076F261</accession>
<keyword evidence="4" id="KW-1003">Cell membrane</keyword>
<feature type="transmembrane region" description="Helical" evidence="12">
    <location>
        <begin position="424"/>
        <end position="441"/>
    </location>
</feature>